<evidence type="ECO:0000256" key="4">
    <source>
        <dbReference type="ARBA" id="ARBA00022840"/>
    </source>
</evidence>
<dbReference type="PANTHER" id="PTHR43289:SF6">
    <property type="entry name" value="SERINE_THREONINE-PROTEIN KINASE NEKL-3"/>
    <property type="match status" value="1"/>
</dbReference>
<feature type="domain" description="Protein kinase" evidence="7">
    <location>
        <begin position="76"/>
        <end position="333"/>
    </location>
</feature>
<evidence type="ECO:0000256" key="2">
    <source>
        <dbReference type="ARBA" id="ARBA00022741"/>
    </source>
</evidence>
<feature type="region of interest" description="Disordered" evidence="6">
    <location>
        <begin position="1"/>
        <end position="66"/>
    </location>
</feature>
<evidence type="ECO:0000256" key="3">
    <source>
        <dbReference type="ARBA" id="ARBA00022777"/>
    </source>
</evidence>
<feature type="compositionally biased region" description="Low complexity" evidence="6">
    <location>
        <begin position="23"/>
        <end position="37"/>
    </location>
</feature>
<dbReference type="PROSITE" id="PS50011">
    <property type="entry name" value="PROTEIN_KINASE_DOM"/>
    <property type="match status" value="1"/>
</dbReference>
<organism evidence="8 9">
    <name type="scientific">Roseomonas acroporae</name>
    <dbReference type="NCBI Taxonomy" id="2937791"/>
    <lineage>
        <taxon>Bacteria</taxon>
        <taxon>Pseudomonadati</taxon>
        <taxon>Pseudomonadota</taxon>
        <taxon>Alphaproteobacteria</taxon>
        <taxon>Acetobacterales</taxon>
        <taxon>Roseomonadaceae</taxon>
        <taxon>Roseomonas</taxon>
    </lineage>
</organism>
<dbReference type="AlphaFoldDB" id="A0A9X1Y6D8"/>
<accession>A0A9X1Y6D8</accession>
<feature type="binding site" evidence="5">
    <location>
        <position position="103"/>
    </location>
    <ligand>
        <name>ATP</name>
        <dbReference type="ChEBI" id="CHEBI:30616"/>
    </ligand>
</feature>
<keyword evidence="4 5" id="KW-0067">ATP-binding</keyword>
<evidence type="ECO:0000259" key="7">
    <source>
        <dbReference type="PROSITE" id="PS50011"/>
    </source>
</evidence>
<dbReference type="InterPro" id="IPR008271">
    <property type="entry name" value="Ser/Thr_kinase_AS"/>
</dbReference>
<dbReference type="Pfam" id="PF00069">
    <property type="entry name" value="Pkinase"/>
    <property type="match status" value="1"/>
</dbReference>
<feature type="compositionally biased region" description="Pro residues" evidence="6">
    <location>
        <begin position="8"/>
        <end position="22"/>
    </location>
</feature>
<dbReference type="InterPro" id="IPR017441">
    <property type="entry name" value="Protein_kinase_ATP_BS"/>
</dbReference>
<keyword evidence="9" id="KW-1185">Reference proteome</keyword>
<dbReference type="Gene3D" id="1.10.510.10">
    <property type="entry name" value="Transferase(Phosphotransferase) domain 1"/>
    <property type="match status" value="1"/>
</dbReference>
<dbReference type="GO" id="GO:0005524">
    <property type="term" value="F:ATP binding"/>
    <property type="evidence" value="ECO:0007669"/>
    <property type="project" value="UniProtKB-UniRule"/>
</dbReference>
<dbReference type="Gene3D" id="3.30.200.20">
    <property type="entry name" value="Phosphorylase Kinase, domain 1"/>
    <property type="match status" value="1"/>
</dbReference>
<evidence type="ECO:0000256" key="5">
    <source>
        <dbReference type="PROSITE-ProRule" id="PRU10141"/>
    </source>
</evidence>
<keyword evidence="2 5" id="KW-0547">Nucleotide-binding</keyword>
<reference evidence="8" key="1">
    <citation type="submission" date="2022-04" db="EMBL/GenBank/DDBJ databases">
        <title>Roseomonas acroporae sp. nov., isolated from coral Acropora digitifera.</title>
        <authorList>
            <person name="Sun H."/>
        </authorList>
    </citation>
    <scope>NUCLEOTIDE SEQUENCE</scope>
    <source>
        <strain evidence="8">NAR14</strain>
    </source>
</reference>
<dbReference type="Proteomes" id="UP001139516">
    <property type="component" value="Unassembled WGS sequence"/>
</dbReference>
<evidence type="ECO:0000313" key="8">
    <source>
        <dbReference type="EMBL" id="MCK8784371.1"/>
    </source>
</evidence>
<proteinExistence type="predicted"/>
<protein>
    <submittedName>
        <fullName evidence="8">Protein kinase</fullName>
    </submittedName>
</protein>
<dbReference type="PROSITE" id="PS00108">
    <property type="entry name" value="PROTEIN_KINASE_ST"/>
    <property type="match status" value="1"/>
</dbReference>
<comment type="caution">
    <text evidence="8">The sequence shown here is derived from an EMBL/GenBank/DDBJ whole genome shotgun (WGS) entry which is preliminary data.</text>
</comment>
<gene>
    <name evidence="8" type="ORF">M0638_08270</name>
</gene>
<dbReference type="PANTHER" id="PTHR43289">
    <property type="entry name" value="MITOGEN-ACTIVATED PROTEIN KINASE KINASE KINASE 20-RELATED"/>
    <property type="match status" value="1"/>
</dbReference>
<sequence length="333" mass="34010">MRAAALTPPVPAPPTLAAPTEPPTAALDPAADGTPGDVAARKGAARRGAAGEAATGEEAAGAGREWAAGDSLPGGLVLERRLGHGATAEVWAARSPEGPVAVKALLPALAGRPGMVAALAREGRKGRQFAHPGLVRVLGGGAHAGRAFLVMECLHGRTLAEAAPDGLSRRAVARLLRRPAAALARLHAAGLVHGDVKPGNLFLEEGGGVRLLDLGAARMAADSALDASAWVPPRGLPLATPRWSAPERLHGLPPDPRDDVYSLALVAAALLAGPPPEALRRALGPRAERPRCPVSLVRALLPFGLRGLARPVAWHGAWPEARPEARHGERGAG</sequence>
<evidence type="ECO:0000313" key="9">
    <source>
        <dbReference type="Proteomes" id="UP001139516"/>
    </source>
</evidence>
<evidence type="ECO:0000256" key="6">
    <source>
        <dbReference type="SAM" id="MobiDB-lite"/>
    </source>
</evidence>
<dbReference type="RefSeq" id="WP_248666495.1">
    <property type="nucleotide sequence ID" value="NZ_JALPRX010000029.1"/>
</dbReference>
<dbReference type="InterPro" id="IPR000719">
    <property type="entry name" value="Prot_kinase_dom"/>
</dbReference>
<feature type="compositionally biased region" description="Low complexity" evidence="6">
    <location>
        <begin position="46"/>
        <end position="66"/>
    </location>
</feature>
<dbReference type="PROSITE" id="PS00107">
    <property type="entry name" value="PROTEIN_KINASE_ATP"/>
    <property type="match status" value="1"/>
</dbReference>
<name>A0A9X1Y6D8_9PROT</name>
<dbReference type="SUPFAM" id="SSF56112">
    <property type="entry name" value="Protein kinase-like (PK-like)"/>
    <property type="match status" value="1"/>
</dbReference>
<keyword evidence="3 8" id="KW-0418">Kinase</keyword>
<dbReference type="EMBL" id="JALPRX010000029">
    <property type="protein sequence ID" value="MCK8784371.1"/>
    <property type="molecule type" value="Genomic_DNA"/>
</dbReference>
<evidence type="ECO:0000256" key="1">
    <source>
        <dbReference type="ARBA" id="ARBA00022679"/>
    </source>
</evidence>
<dbReference type="SMART" id="SM00220">
    <property type="entry name" value="S_TKc"/>
    <property type="match status" value="1"/>
</dbReference>
<dbReference type="InterPro" id="IPR011009">
    <property type="entry name" value="Kinase-like_dom_sf"/>
</dbReference>
<dbReference type="GO" id="GO:0004674">
    <property type="term" value="F:protein serine/threonine kinase activity"/>
    <property type="evidence" value="ECO:0007669"/>
    <property type="project" value="TreeGrafter"/>
</dbReference>
<keyword evidence="1" id="KW-0808">Transferase</keyword>